<comment type="subcellular location">
    <subcellularLocation>
        <location evidence="1">Golgi apparatus</location>
    </subcellularLocation>
</comment>
<feature type="compositionally biased region" description="Low complexity" evidence="6">
    <location>
        <begin position="36"/>
        <end position="64"/>
    </location>
</feature>
<feature type="region of interest" description="Disordered" evidence="6">
    <location>
        <begin position="26"/>
        <end position="84"/>
    </location>
</feature>
<feature type="coiled-coil region" evidence="5">
    <location>
        <begin position="227"/>
        <end position="297"/>
    </location>
</feature>
<keyword evidence="4 5" id="KW-0175">Coiled coil</keyword>
<evidence type="ECO:0000256" key="3">
    <source>
        <dbReference type="ARBA" id="ARBA00023034"/>
    </source>
</evidence>
<dbReference type="KEGG" id="goe:100906416"/>
<sequence length="309" mass="35876">MTRCFEPRPNCMICHLRFSVLKMDVPDPSERKKAPVKAQPVVTTKKQQQQPNKNKAKNNNNNSNNKKKKAQQSGDSSKFDEWKKRDEDLMESTYEKELQEALLMSRLEQEKQTKQVEQRSEAAVSESAESKKKGKVVLSLQEFHEKFVSEKAPPPAPSRAEPLSKLLALRKEQAEEEKRLRLHSEREASAIVAREKVQQEIIDKASQPKVVPQEEYDQMLEMKRKQIEHMAKVLNTTNKELAILQEQNADLEKLLAKGELKKKVELIREVEELRIVKDELTEQIQSLFVALEQEKSKTNLLTQELQKRR</sequence>
<evidence type="ECO:0000313" key="8">
    <source>
        <dbReference type="RefSeq" id="XP_003745101.1"/>
    </source>
</evidence>
<keyword evidence="8" id="KW-0418">Kinase</keyword>
<evidence type="ECO:0000256" key="5">
    <source>
        <dbReference type="SAM" id="Coils"/>
    </source>
</evidence>
<evidence type="ECO:0000256" key="1">
    <source>
        <dbReference type="ARBA" id="ARBA00004555"/>
    </source>
</evidence>
<dbReference type="GO" id="GO:0007165">
    <property type="term" value="P:signal transduction"/>
    <property type="evidence" value="ECO:0007669"/>
    <property type="project" value="InterPro"/>
</dbReference>
<protein>
    <submittedName>
        <fullName evidence="8">G kinase-anchoring protein 1</fullName>
    </submittedName>
</protein>
<evidence type="ECO:0000256" key="2">
    <source>
        <dbReference type="ARBA" id="ARBA00006662"/>
    </source>
</evidence>
<reference evidence="8" key="1">
    <citation type="submission" date="2025-08" db="UniProtKB">
        <authorList>
            <consortium name="RefSeq"/>
        </authorList>
    </citation>
    <scope>IDENTIFICATION</scope>
</reference>
<evidence type="ECO:0000313" key="7">
    <source>
        <dbReference type="Proteomes" id="UP000694867"/>
    </source>
</evidence>
<dbReference type="GO" id="GO:0016301">
    <property type="term" value="F:kinase activity"/>
    <property type="evidence" value="ECO:0007669"/>
    <property type="project" value="UniProtKB-KW"/>
</dbReference>
<dbReference type="InterPro" id="IPR026109">
    <property type="entry name" value="GKAP1"/>
</dbReference>
<keyword evidence="3" id="KW-0333">Golgi apparatus</keyword>
<dbReference type="RefSeq" id="XP_003745101.1">
    <property type="nucleotide sequence ID" value="XM_003745053.2"/>
</dbReference>
<dbReference type="GeneID" id="100906416"/>
<comment type="similarity">
    <text evidence="2">Belongs to the GKAP1 family.</text>
</comment>
<dbReference type="PANTHER" id="PTHR14899">
    <property type="entry name" value="G KINASE ANCHORING PROTEIN 1"/>
    <property type="match status" value="1"/>
</dbReference>
<keyword evidence="8" id="KW-0808">Transferase</keyword>
<accession>A0AAJ6VZ95</accession>
<dbReference type="GO" id="GO:0005794">
    <property type="term" value="C:Golgi apparatus"/>
    <property type="evidence" value="ECO:0007669"/>
    <property type="project" value="UniProtKB-SubCell"/>
</dbReference>
<evidence type="ECO:0000256" key="4">
    <source>
        <dbReference type="ARBA" id="ARBA00023054"/>
    </source>
</evidence>
<dbReference type="AlphaFoldDB" id="A0AAJ6VZ95"/>
<gene>
    <name evidence="8" type="primary">LOC100906416</name>
</gene>
<dbReference type="PANTHER" id="PTHR14899:SF0">
    <property type="entry name" value="G KINASE-ANCHORING PROTEIN 1"/>
    <property type="match status" value="1"/>
</dbReference>
<dbReference type="Proteomes" id="UP000694867">
    <property type="component" value="Unplaced"/>
</dbReference>
<proteinExistence type="inferred from homology"/>
<name>A0AAJ6VZ95_9ACAR</name>
<evidence type="ECO:0000256" key="6">
    <source>
        <dbReference type="SAM" id="MobiDB-lite"/>
    </source>
</evidence>
<organism evidence="7 8">
    <name type="scientific">Galendromus occidentalis</name>
    <name type="common">western predatory mite</name>
    <dbReference type="NCBI Taxonomy" id="34638"/>
    <lineage>
        <taxon>Eukaryota</taxon>
        <taxon>Metazoa</taxon>
        <taxon>Ecdysozoa</taxon>
        <taxon>Arthropoda</taxon>
        <taxon>Chelicerata</taxon>
        <taxon>Arachnida</taxon>
        <taxon>Acari</taxon>
        <taxon>Parasitiformes</taxon>
        <taxon>Mesostigmata</taxon>
        <taxon>Gamasina</taxon>
        <taxon>Phytoseioidea</taxon>
        <taxon>Phytoseiidae</taxon>
        <taxon>Typhlodrominae</taxon>
        <taxon>Galendromus</taxon>
    </lineage>
</organism>
<keyword evidence="7" id="KW-1185">Reference proteome</keyword>